<gene>
    <name evidence="1" type="ORF">APLA_LOCUS4352</name>
</gene>
<reference evidence="1 2" key="1">
    <citation type="submission" date="2020-04" db="EMBL/GenBank/DDBJ databases">
        <authorList>
            <person name="Wallbank WR R."/>
            <person name="Pardo Diaz C."/>
            <person name="Kozak K."/>
            <person name="Martin S."/>
            <person name="Jiggins C."/>
            <person name="Moest M."/>
            <person name="Warren A I."/>
            <person name="Byers J.R.P. K."/>
            <person name="Montejo-Kovacevich G."/>
            <person name="Yen C E."/>
        </authorList>
    </citation>
    <scope>NUCLEOTIDE SEQUENCE [LARGE SCALE GENOMIC DNA]</scope>
</reference>
<evidence type="ECO:0000313" key="1">
    <source>
        <dbReference type="EMBL" id="CAB3230792.1"/>
    </source>
</evidence>
<name>A0A8S0ZD81_ARCPL</name>
<comment type="caution">
    <text evidence="1">The sequence shown here is derived from an EMBL/GenBank/DDBJ whole genome shotgun (WGS) entry which is preliminary data.</text>
</comment>
<accession>A0A8S0ZD81</accession>
<dbReference type="EMBL" id="CADEBC010000428">
    <property type="protein sequence ID" value="CAB3230792.1"/>
    <property type="molecule type" value="Genomic_DNA"/>
</dbReference>
<dbReference type="Proteomes" id="UP000494106">
    <property type="component" value="Unassembled WGS sequence"/>
</dbReference>
<protein>
    <submittedName>
        <fullName evidence="1">Uncharacterized protein</fullName>
    </submittedName>
</protein>
<sequence length="75" mass="8520">MSTIEWWELVSTGRASPPAPWLVLPEKSLRPAPRTPRPFPTLALSHSYTAQEHVWPNDRVSSMRNILSQGILEDL</sequence>
<dbReference type="AlphaFoldDB" id="A0A8S0ZD81"/>
<evidence type="ECO:0000313" key="2">
    <source>
        <dbReference type="Proteomes" id="UP000494106"/>
    </source>
</evidence>
<proteinExistence type="predicted"/>
<organism evidence="1 2">
    <name type="scientific">Arctia plantaginis</name>
    <name type="common">Wood tiger moth</name>
    <name type="synonym">Phalaena plantaginis</name>
    <dbReference type="NCBI Taxonomy" id="874455"/>
    <lineage>
        <taxon>Eukaryota</taxon>
        <taxon>Metazoa</taxon>
        <taxon>Ecdysozoa</taxon>
        <taxon>Arthropoda</taxon>
        <taxon>Hexapoda</taxon>
        <taxon>Insecta</taxon>
        <taxon>Pterygota</taxon>
        <taxon>Neoptera</taxon>
        <taxon>Endopterygota</taxon>
        <taxon>Lepidoptera</taxon>
        <taxon>Glossata</taxon>
        <taxon>Ditrysia</taxon>
        <taxon>Noctuoidea</taxon>
        <taxon>Erebidae</taxon>
        <taxon>Arctiinae</taxon>
        <taxon>Arctia</taxon>
    </lineage>
</organism>
<keyword evidence="2" id="KW-1185">Reference proteome</keyword>